<dbReference type="GeneID" id="43330806"/>
<dbReference type="KEGG" id="hlr:HALLA_16130"/>
<keyword evidence="3" id="KW-1185">Reference proteome</keyword>
<feature type="region of interest" description="Disordered" evidence="1">
    <location>
        <begin position="1"/>
        <end position="23"/>
    </location>
</feature>
<evidence type="ECO:0000313" key="2">
    <source>
        <dbReference type="EMBL" id="AHG01087.1"/>
    </source>
</evidence>
<sequence length="55" mass="5527">MTGVESGDGAGGPPPEPEPRPCPHCGVPVTAVIQLVPTAHHAYPCGCVVPADLLE</sequence>
<evidence type="ECO:0000313" key="3">
    <source>
        <dbReference type="Proteomes" id="UP000019024"/>
    </source>
</evidence>
<dbReference type="RefSeq" id="WP_157231360.1">
    <property type="nucleotide sequence ID" value="NZ_CP007055.1"/>
</dbReference>
<dbReference type="STRING" id="797299.HALLA_16130"/>
<gene>
    <name evidence="2" type="ORF">HALLA_16130</name>
</gene>
<reference evidence="2 3" key="1">
    <citation type="submission" date="2014-01" db="EMBL/GenBank/DDBJ databases">
        <authorList>
            <consortium name="DOE Joint Genome Institute"/>
            <person name="Anderson I."/>
            <person name="Huntemann M."/>
            <person name="Han J."/>
            <person name="Chen A."/>
            <person name="Kyrpides N."/>
            <person name="Mavromatis K."/>
            <person name="Markowitz V."/>
            <person name="Palaniappan K."/>
            <person name="Ivanova N."/>
            <person name="Schaumberg A."/>
            <person name="Pati A."/>
            <person name="Liolios K."/>
            <person name="Nordberg H.P."/>
            <person name="Cantor M.N."/>
            <person name="Hua S.X."/>
            <person name="Woyke T."/>
        </authorList>
    </citation>
    <scope>NUCLEOTIDE SEQUENCE [LARGE SCALE GENOMIC DNA]</scope>
    <source>
        <strain evidence="2 3">XH-48</strain>
    </source>
</reference>
<proteinExistence type="predicted"/>
<feature type="compositionally biased region" description="Pro residues" evidence="1">
    <location>
        <begin position="12"/>
        <end position="22"/>
    </location>
</feature>
<feature type="compositionally biased region" description="Gly residues" evidence="1">
    <location>
        <begin position="1"/>
        <end position="11"/>
    </location>
</feature>
<name>W0JUQ9_9EURY</name>
<dbReference type="AlphaFoldDB" id="W0JUQ9"/>
<dbReference type="EMBL" id="CP007055">
    <property type="protein sequence ID" value="AHG01087.1"/>
    <property type="molecule type" value="Genomic_DNA"/>
</dbReference>
<evidence type="ECO:0008006" key="4">
    <source>
        <dbReference type="Google" id="ProtNLM"/>
    </source>
</evidence>
<dbReference type="HOGENOM" id="CLU_3020848_0_0_2"/>
<organism evidence="2 3">
    <name type="scientific">Halostagnicola larsenii XH-48</name>
    <dbReference type="NCBI Taxonomy" id="797299"/>
    <lineage>
        <taxon>Archaea</taxon>
        <taxon>Methanobacteriati</taxon>
        <taxon>Methanobacteriota</taxon>
        <taxon>Stenosarchaea group</taxon>
        <taxon>Halobacteria</taxon>
        <taxon>Halobacteriales</taxon>
        <taxon>Natrialbaceae</taxon>
        <taxon>Halostagnicola</taxon>
    </lineage>
</organism>
<evidence type="ECO:0000256" key="1">
    <source>
        <dbReference type="SAM" id="MobiDB-lite"/>
    </source>
</evidence>
<accession>W0JUQ9</accession>
<dbReference type="Proteomes" id="UP000019024">
    <property type="component" value="Chromosome"/>
</dbReference>
<protein>
    <recommendedName>
        <fullName evidence="4">Small CPxCG-related zinc finger protein</fullName>
    </recommendedName>
</protein>